<evidence type="ECO:0000256" key="2">
    <source>
        <dbReference type="ARBA" id="ARBA00006175"/>
    </source>
</evidence>
<feature type="transmembrane region" description="Helical" evidence="10">
    <location>
        <begin position="43"/>
        <end position="65"/>
    </location>
</feature>
<keyword evidence="3 9" id="KW-0813">Transport</keyword>
<dbReference type="GO" id="GO:0048878">
    <property type="term" value="P:chemical homeostasis"/>
    <property type="evidence" value="ECO:0007669"/>
    <property type="project" value="UniProtKB-ARBA"/>
</dbReference>
<keyword evidence="5 9" id="KW-0812">Transmembrane</keyword>
<evidence type="ECO:0000256" key="6">
    <source>
        <dbReference type="ARBA" id="ARBA00022737"/>
    </source>
</evidence>
<dbReference type="STRING" id="7574.A0A1S3I027"/>
<keyword evidence="6" id="KW-0677">Repeat</keyword>
<organism evidence="11 12">
    <name type="scientific">Lingula anatina</name>
    <name type="common">Brachiopod</name>
    <name type="synonym">Lingula unguis</name>
    <dbReference type="NCBI Taxonomy" id="7574"/>
    <lineage>
        <taxon>Eukaryota</taxon>
        <taxon>Metazoa</taxon>
        <taxon>Spiralia</taxon>
        <taxon>Lophotrochozoa</taxon>
        <taxon>Brachiopoda</taxon>
        <taxon>Linguliformea</taxon>
        <taxon>Lingulata</taxon>
        <taxon>Lingulida</taxon>
        <taxon>Linguloidea</taxon>
        <taxon>Lingulidae</taxon>
        <taxon>Lingula</taxon>
    </lineage>
</organism>
<evidence type="ECO:0000256" key="7">
    <source>
        <dbReference type="ARBA" id="ARBA00022989"/>
    </source>
</evidence>
<evidence type="ECO:0000256" key="8">
    <source>
        <dbReference type="ARBA" id="ARBA00023136"/>
    </source>
</evidence>
<evidence type="ECO:0000256" key="10">
    <source>
        <dbReference type="SAM" id="Phobius"/>
    </source>
</evidence>
<dbReference type="PRINTS" id="PR00783">
    <property type="entry name" value="MINTRINSICP"/>
</dbReference>
<dbReference type="AlphaFoldDB" id="A0A1S3I027"/>
<dbReference type="SUPFAM" id="SSF81338">
    <property type="entry name" value="Aquaporin-like"/>
    <property type="match status" value="1"/>
</dbReference>
<dbReference type="GO" id="GO:0005886">
    <property type="term" value="C:plasma membrane"/>
    <property type="evidence" value="ECO:0007669"/>
    <property type="project" value="UniProtKB-SubCell"/>
</dbReference>
<evidence type="ECO:0000313" key="12">
    <source>
        <dbReference type="RefSeq" id="XP_013391176.1"/>
    </source>
</evidence>
<dbReference type="PANTHER" id="PTHR19139">
    <property type="entry name" value="AQUAPORIN TRANSPORTER"/>
    <property type="match status" value="1"/>
</dbReference>
<reference evidence="13" key="1">
    <citation type="journal article" date="2015" name="Nat. Commun.">
        <title>The Lingula genome provides insights into brachiopod evolution and the origin of phosphate biomineralization.</title>
        <authorList>
            <person name="Luo Y.J."/>
            <person name="Takeuchi T."/>
            <person name="Koyanagi R."/>
            <person name="Yamada L."/>
            <person name="Kanda M."/>
            <person name="Khalturina M."/>
            <person name="Fujie M."/>
            <person name="Yamasaki S.I."/>
            <person name="Endo K."/>
            <person name="Satoh N."/>
        </authorList>
    </citation>
    <scope>NUCLEOTIDE SEQUENCE</scope>
</reference>
<evidence type="ECO:0000256" key="4">
    <source>
        <dbReference type="ARBA" id="ARBA00022475"/>
    </source>
</evidence>
<comment type="subcellular location">
    <subcellularLocation>
        <location evidence="1">Cell membrane</location>
        <topology evidence="1">Multi-pass membrane protein</topology>
    </subcellularLocation>
</comment>
<feature type="transmembrane region" description="Helical" evidence="10">
    <location>
        <begin position="86"/>
        <end position="110"/>
    </location>
</feature>
<dbReference type="GO" id="GO:0015250">
    <property type="term" value="F:water channel activity"/>
    <property type="evidence" value="ECO:0007669"/>
    <property type="project" value="TreeGrafter"/>
</dbReference>
<protein>
    <submittedName>
        <fullName evidence="12 13">Aquaporin-5</fullName>
    </submittedName>
</protein>
<dbReference type="RefSeq" id="XP_013397571.1">
    <property type="nucleotide sequence ID" value="XM_013542117.1"/>
</dbReference>
<dbReference type="Pfam" id="PF00230">
    <property type="entry name" value="MIP"/>
    <property type="match status" value="1"/>
</dbReference>
<dbReference type="InterPro" id="IPR023271">
    <property type="entry name" value="Aquaporin-like"/>
</dbReference>
<keyword evidence="4" id="KW-1003">Cell membrane</keyword>
<feature type="transmembrane region" description="Helical" evidence="10">
    <location>
        <begin position="164"/>
        <end position="184"/>
    </location>
</feature>
<dbReference type="CDD" id="cd00333">
    <property type="entry name" value="MIP"/>
    <property type="match status" value="1"/>
</dbReference>
<dbReference type="Proteomes" id="UP000085678">
    <property type="component" value="Unplaced"/>
</dbReference>
<dbReference type="PANTHER" id="PTHR19139:SF199">
    <property type="entry name" value="MIP17260P"/>
    <property type="match status" value="1"/>
</dbReference>
<feature type="transmembrane region" description="Helical" evidence="10">
    <location>
        <begin position="130"/>
        <end position="152"/>
    </location>
</feature>
<dbReference type="InterPro" id="IPR000425">
    <property type="entry name" value="MIP"/>
</dbReference>
<keyword evidence="7 10" id="KW-1133">Transmembrane helix</keyword>
<evidence type="ECO:0000313" key="13">
    <source>
        <dbReference type="RefSeq" id="XP_013397571.1"/>
    </source>
</evidence>
<evidence type="ECO:0000313" key="11">
    <source>
        <dbReference type="Proteomes" id="UP000085678"/>
    </source>
</evidence>
<dbReference type="Gene3D" id="1.20.1080.10">
    <property type="entry name" value="Glycerol uptake facilitator protein"/>
    <property type="match status" value="1"/>
</dbReference>
<feature type="transmembrane region" description="Helical" evidence="10">
    <location>
        <begin position="207"/>
        <end position="228"/>
    </location>
</feature>
<keyword evidence="8 10" id="KW-0472">Membrane</keyword>
<dbReference type="GeneID" id="106164262"/>
<comment type="similarity">
    <text evidence="2 9">Belongs to the MIP/aquaporin (TC 1.A.8) family.</text>
</comment>
<name>A0A1S3I027_LINAN</name>
<dbReference type="KEGG" id="lak:106164262"/>
<sequence length="270" mass="28544">MATSAEDIRSPGLYRALLAEMLGVLFLVLVACGACTNVKAQQNLITISVCFGLSVATLVWCIANVSGGHINPAVTIGFLVTRKISIVRALFYFVSQLVGGIAGAAILMGLTPTEYRASLGTTQLTQGVSVGQGFGIEFMATFVLVFTVFATCDSNRNDLSGSGPLAIGLSVAMCHLWAVPYTGAGMNTARSFGPAVIFGGPAWDNHWVYWVGQLLGGVVAALLYDLLFAVNSSVDKLKSCGTSRHYNESDTYAVSDENHSEMKDMPPAKV</sequence>
<evidence type="ECO:0000256" key="5">
    <source>
        <dbReference type="ARBA" id="ARBA00022692"/>
    </source>
</evidence>
<dbReference type="GeneID" id="106159435"/>
<dbReference type="KEGG" id="lak:106159435"/>
<dbReference type="FunFam" id="1.20.1080.10:FF:000009">
    <property type="entry name" value="aquaporin-4 isoform X1"/>
    <property type="match status" value="1"/>
</dbReference>
<proteinExistence type="inferred from homology"/>
<evidence type="ECO:0000256" key="9">
    <source>
        <dbReference type="RuleBase" id="RU000477"/>
    </source>
</evidence>
<dbReference type="OrthoDB" id="3222at2759"/>
<reference evidence="12 13" key="2">
    <citation type="submission" date="2025-04" db="UniProtKB">
        <authorList>
            <consortium name="RefSeq"/>
        </authorList>
    </citation>
    <scope>IDENTIFICATION</scope>
    <source>
        <tissue evidence="12">Gonads</tissue>
    </source>
</reference>
<dbReference type="NCBIfam" id="TIGR00861">
    <property type="entry name" value="MIP"/>
    <property type="match status" value="1"/>
</dbReference>
<evidence type="ECO:0000256" key="3">
    <source>
        <dbReference type="ARBA" id="ARBA00022448"/>
    </source>
</evidence>
<dbReference type="RefSeq" id="XP_013391176.1">
    <property type="nucleotide sequence ID" value="XM_013535722.1"/>
</dbReference>
<dbReference type="OMA" id="AMCHLWA"/>
<gene>
    <name evidence="12" type="primary">LOC106159435</name>
    <name evidence="13" type="synonym">LOC106164262</name>
</gene>
<feature type="transmembrane region" description="Helical" evidence="10">
    <location>
        <begin position="12"/>
        <end position="31"/>
    </location>
</feature>
<dbReference type="InterPro" id="IPR022357">
    <property type="entry name" value="MIP_CS"/>
</dbReference>
<evidence type="ECO:0000256" key="1">
    <source>
        <dbReference type="ARBA" id="ARBA00004651"/>
    </source>
</evidence>
<dbReference type="InterPro" id="IPR034294">
    <property type="entry name" value="Aquaporin_transptr"/>
</dbReference>
<keyword evidence="11" id="KW-1185">Reference proteome</keyword>
<dbReference type="PROSITE" id="PS00221">
    <property type="entry name" value="MIP"/>
    <property type="match status" value="1"/>
</dbReference>
<accession>A0A1S3I027</accession>